<dbReference type="KEGG" id="thao:NI17_006050"/>
<dbReference type="AlphaFoldDB" id="A0AA97M4V8"/>
<reference evidence="2" key="1">
    <citation type="submission" date="2020-10" db="EMBL/GenBank/DDBJ databases">
        <title>De novo genome project of the cellulose decomposer Thermobifida halotolerans type strain.</title>
        <authorList>
            <person name="Nagy I."/>
            <person name="Horvath B."/>
            <person name="Kukolya J."/>
            <person name="Nagy I."/>
            <person name="Orsini M."/>
        </authorList>
    </citation>
    <scope>NUCLEOTIDE SEQUENCE</scope>
    <source>
        <strain evidence="2">DSM 44931</strain>
    </source>
</reference>
<accession>A0AA97M4V8</accession>
<proteinExistence type="predicted"/>
<evidence type="ECO:0000259" key="1">
    <source>
        <dbReference type="Pfam" id="PF22302"/>
    </source>
</evidence>
<sequence length="127" mass="13592">MATTYELGEIVAERRLDAVSDRGERTPVVVRIGRPLPDPHSLPEGNGGDWCCPHQILGLGDDTVQASFGVDSLQALLLSVYALQLKLTERANAASVRLDWLGLPDLGLKVDPQVHRLMPTGGSGPDA</sequence>
<evidence type="ECO:0000313" key="2">
    <source>
        <dbReference type="EMBL" id="UOE20759.1"/>
    </source>
</evidence>
<gene>
    <name evidence="2" type="ORF">NI17_006050</name>
</gene>
<dbReference type="RefSeq" id="WP_068692475.1">
    <property type="nucleotide sequence ID" value="NZ_CP063196.1"/>
</dbReference>
<dbReference type="InterPro" id="IPR054241">
    <property type="entry name" value="DUF6968"/>
</dbReference>
<name>A0AA97M4V8_9ACTN</name>
<dbReference type="Pfam" id="PF22302">
    <property type="entry name" value="DUF6968"/>
    <property type="match status" value="1"/>
</dbReference>
<organism evidence="2 3">
    <name type="scientific">Thermobifida halotolerans</name>
    <dbReference type="NCBI Taxonomy" id="483545"/>
    <lineage>
        <taxon>Bacteria</taxon>
        <taxon>Bacillati</taxon>
        <taxon>Actinomycetota</taxon>
        <taxon>Actinomycetes</taxon>
        <taxon>Streptosporangiales</taxon>
        <taxon>Nocardiopsidaceae</taxon>
        <taxon>Thermobifida</taxon>
    </lineage>
</organism>
<protein>
    <recommendedName>
        <fullName evidence="1">DUF6968 domain-containing protein</fullName>
    </recommendedName>
</protein>
<dbReference type="Proteomes" id="UP000265719">
    <property type="component" value="Chromosome"/>
</dbReference>
<feature type="domain" description="DUF6968" evidence="1">
    <location>
        <begin position="12"/>
        <end position="108"/>
    </location>
</feature>
<dbReference type="EMBL" id="CP063196">
    <property type="protein sequence ID" value="UOE20759.1"/>
    <property type="molecule type" value="Genomic_DNA"/>
</dbReference>
<keyword evidence="3" id="KW-1185">Reference proteome</keyword>
<evidence type="ECO:0000313" key="3">
    <source>
        <dbReference type="Proteomes" id="UP000265719"/>
    </source>
</evidence>